<evidence type="ECO:0000313" key="3">
    <source>
        <dbReference type="EMBL" id="MBH1941397.1"/>
    </source>
</evidence>
<feature type="transmembrane region" description="Helical" evidence="1">
    <location>
        <begin position="29"/>
        <end position="47"/>
    </location>
</feature>
<name>A0A8J7KX64_9FIRM</name>
<sequence>MLEIQVGSLISGIVNASALWLLYTQNKVLVILGLLGLLFIVSIFYRIRKKKKKKQEPVVIRPITDVIGTNPERLAILNKDLSPFGFAYEPLQDFFYSLMDGWQRKFGYCRLYDEASATLSMIIDCEPIYFEYAGKKWLIEFWKGQYGMTTGGEVGVYYTTGPDLNIPGVFNGTFYFALKDEDRINMSFAFRKNGNLLFTRSAYHWWITGFKLGEFSYPSELTMDIIMDLYDYPMAVAFAKALMKAGYTEEEFAVRGPRVFIHFDKPHTPQPFTRKPLTEFLAQKNNRSFCNSYNKLTQAYTDTVDKLTALRSESPDMYDRALNIGKTRKVFEAYNKIKDFIEKDEE</sequence>
<feature type="domain" description="DUF4474" evidence="2">
    <location>
        <begin position="77"/>
        <end position="318"/>
    </location>
</feature>
<feature type="transmembrane region" description="Helical" evidence="1">
    <location>
        <begin position="7"/>
        <end position="23"/>
    </location>
</feature>
<keyword evidence="1" id="KW-0812">Transmembrane</keyword>
<evidence type="ECO:0000313" key="4">
    <source>
        <dbReference type="Proteomes" id="UP000623269"/>
    </source>
</evidence>
<dbReference type="Proteomes" id="UP000623269">
    <property type="component" value="Unassembled WGS sequence"/>
</dbReference>
<evidence type="ECO:0000259" key="2">
    <source>
        <dbReference type="Pfam" id="PF14751"/>
    </source>
</evidence>
<keyword evidence="1" id="KW-1133">Transmembrane helix</keyword>
<comment type="caution">
    <text evidence="3">The sequence shown here is derived from an EMBL/GenBank/DDBJ whole genome shotgun (WGS) entry which is preliminary data.</text>
</comment>
<dbReference type="AlphaFoldDB" id="A0A8J7KX64"/>
<gene>
    <name evidence="3" type="ORF">I5677_10885</name>
</gene>
<accession>A0A8J7KX64</accession>
<evidence type="ECO:0000256" key="1">
    <source>
        <dbReference type="SAM" id="Phobius"/>
    </source>
</evidence>
<dbReference type="Pfam" id="PF14751">
    <property type="entry name" value="DUF4474"/>
    <property type="match status" value="1"/>
</dbReference>
<keyword evidence="4" id="KW-1185">Reference proteome</keyword>
<keyword evidence="1" id="KW-0472">Membrane</keyword>
<dbReference type="InterPro" id="IPR029322">
    <property type="entry name" value="DUF4474"/>
</dbReference>
<proteinExistence type="predicted"/>
<organism evidence="3 4">
    <name type="scientific">Mobilitalea sibirica</name>
    <dbReference type="NCBI Taxonomy" id="1462919"/>
    <lineage>
        <taxon>Bacteria</taxon>
        <taxon>Bacillati</taxon>
        <taxon>Bacillota</taxon>
        <taxon>Clostridia</taxon>
        <taxon>Lachnospirales</taxon>
        <taxon>Lachnospiraceae</taxon>
        <taxon>Mobilitalea</taxon>
    </lineage>
</organism>
<reference evidence="3" key="1">
    <citation type="submission" date="2020-12" db="EMBL/GenBank/DDBJ databases">
        <title>M. sibirica DSM 26468T genome.</title>
        <authorList>
            <person name="Thieme N."/>
            <person name="Rettenmaier R."/>
            <person name="Zverlov V."/>
            <person name="Liebl W."/>
        </authorList>
    </citation>
    <scope>NUCLEOTIDE SEQUENCE</scope>
    <source>
        <strain evidence="3">DSM 26468</strain>
    </source>
</reference>
<dbReference type="RefSeq" id="WP_197661616.1">
    <property type="nucleotide sequence ID" value="NZ_JAEAGR010000011.1"/>
</dbReference>
<protein>
    <submittedName>
        <fullName evidence="3">DUF4474 domain-containing protein</fullName>
    </submittedName>
</protein>
<dbReference type="EMBL" id="JAEAGR010000011">
    <property type="protein sequence ID" value="MBH1941397.1"/>
    <property type="molecule type" value="Genomic_DNA"/>
</dbReference>